<feature type="compositionally biased region" description="Basic and acidic residues" evidence="2">
    <location>
        <begin position="997"/>
        <end position="1012"/>
    </location>
</feature>
<dbReference type="VEuPathDB" id="FungiDB:MYCFIDRAFT_76074"/>
<feature type="region of interest" description="Disordered" evidence="2">
    <location>
        <begin position="172"/>
        <end position="208"/>
    </location>
</feature>
<evidence type="ECO:0000256" key="2">
    <source>
        <dbReference type="SAM" id="MobiDB-lite"/>
    </source>
</evidence>
<gene>
    <name evidence="3" type="ORF">MYCFIDRAFT_76074</name>
</gene>
<feature type="compositionally biased region" description="Low complexity" evidence="2">
    <location>
        <begin position="526"/>
        <end position="535"/>
    </location>
</feature>
<evidence type="ECO:0000313" key="3">
    <source>
        <dbReference type="EMBL" id="EME88245.1"/>
    </source>
</evidence>
<name>N1Q6T4_PSEFD</name>
<dbReference type="KEGG" id="pfj:MYCFIDRAFT_76074"/>
<keyword evidence="1" id="KW-0175">Coiled coil</keyword>
<evidence type="ECO:0000256" key="1">
    <source>
        <dbReference type="SAM" id="Coils"/>
    </source>
</evidence>
<dbReference type="RefSeq" id="XP_007920431.1">
    <property type="nucleotide sequence ID" value="XM_007922240.1"/>
</dbReference>
<feature type="compositionally biased region" description="Polar residues" evidence="2">
    <location>
        <begin position="184"/>
        <end position="195"/>
    </location>
</feature>
<dbReference type="GeneID" id="19341174"/>
<reference evidence="3 4" key="1">
    <citation type="journal article" date="2012" name="PLoS Pathog.">
        <title>Diverse lifestyles and strategies of plant pathogenesis encoded in the genomes of eighteen Dothideomycetes fungi.</title>
        <authorList>
            <person name="Ohm R.A."/>
            <person name="Feau N."/>
            <person name="Henrissat B."/>
            <person name="Schoch C.L."/>
            <person name="Horwitz B.A."/>
            <person name="Barry K.W."/>
            <person name="Condon B.J."/>
            <person name="Copeland A.C."/>
            <person name="Dhillon B."/>
            <person name="Glaser F."/>
            <person name="Hesse C.N."/>
            <person name="Kosti I."/>
            <person name="LaButti K."/>
            <person name="Lindquist E.A."/>
            <person name="Lucas S."/>
            <person name="Salamov A.A."/>
            <person name="Bradshaw R.E."/>
            <person name="Ciuffetti L."/>
            <person name="Hamelin R.C."/>
            <person name="Kema G.H.J."/>
            <person name="Lawrence C."/>
            <person name="Scott J.A."/>
            <person name="Spatafora J.W."/>
            <person name="Turgeon B.G."/>
            <person name="de Wit P.J.G.M."/>
            <person name="Zhong S."/>
            <person name="Goodwin S.B."/>
            <person name="Grigoriev I.V."/>
        </authorList>
    </citation>
    <scope>NUCLEOTIDE SEQUENCE [LARGE SCALE GENOMIC DNA]</scope>
    <source>
        <strain evidence="3 4">CIRAD86</strain>
    </source>
</reference>
<feature type="compositionally biased region" description="Basic residues" evidence="2">
    <location>
        <begin position="935"/>
        <end position="949"/>
    </location>
</feature>
<dbReference type="Proteomes" id="UP000016932">
    <property type="component" value="Unassembled WGS sequence"/>
</dbReference>
<feature type="region of interest" description="Disordered" evidence="2">
    <location>
        <begin position="520"/>
        <end position="632"/>
    </location>
</feature>
<dbReference type="HOGENOM" id="CLU_294070_0_0_1"/>
<keyword evidence="4" id="KW-1185">Reference proteome</keyword>
<protein>
    <submittedName>
        <fullName evidence="3">Uncharacterized protein</fullName>
    </submittedName>
</protein>
<feature type="compositionally biased region" description="Acidic residues" evidence="2">
    <location>
        <begin position="197"/>
        <end position="207"/>
    </location>
</feature>
<feature type="region of interest" description="Disordered" evidence="2">
    <location>
        <begin position="733"/>
        <end position="762"/>
    </location>
</feature>
<organism evidence="3 4">
    <name type="scientific">Pseudocercospora fijiensis (strain CIRAD86)</name>
    <name type="common">Black leaf streak disease fungus</name>
    <name type="synonym">Mycosphaerella fijiensis</name>
    <dbReference type="NCBI Taxonomy" id="383855"/>
    <lineage>
        <taxon>Eukaryota</taxon>
        <taxon>Fungi</taxon>
        <taxon>Dikarya</taxon>
        <taxon>Ascomycota</taxon>
        <taxon>Pezizomycotina</taxon>
        <taxon>Dothideomycetes</taxon>
        <taxon>Dothideomycetidae</taxon>
        <taxon>Mycosphaerellales</taxon>
        <taxon>Mycosphaerellaceae</taxon>
        <taxon>Pseudocercospora</taxon>
    </lineage>
</organism>
<sequence>MHNEIQRLSDKSHTLAIEHEEAVQNLDEVENQLSDALAESEALRSQLSELQDFSQNYSHEADPTIGQYDAESELEQRDASYTIVNNLQTQLDQRTAELAATEAELDALRLENYENEQYRDVNADAVSERDEQILELEEQEIRLNAQIEDLRDENDELLRLNTALRQETHDYASHLRQCGRSRDSSQQGSLENQESPAGDDDEPDPESFSDLVTEQLLRESLAACQGHRNKLEKERREEQKYVEALTASLEEARAARRVLELQLKTSQSYLQRALKQKRELETTSKDLEHVLLQNERRSDDSSLLDEAENGDGAAAKKNMQELNDELAQLRNQNREMLQRNVDLDQLNHTLVDNSGDATIEALNQQIRNSRTISEIEQSRLHKKLEHLRQEVIYAEKRYDLLVQNAAEDAIEQQNATELLDRFLGIVKAQEAEIKDLKKISTGELGHGSSAGGEFRPEDDGQDMEPGRDFLETSYEELLQENERLMAESNQLVLELQQCQAHGAQQEEKLAETQGEIEAANRINETRGSSGSPAQRGGRGGGRGRGSRASRALGTTSPKSQTNRTKKTTTDNEAESSSQQTTRASKRKAKDVSDLEILDDSGNPKPLDNNDKRFRRNKSGNGSSGLRGGASETWDTLSESELNSIYARIREWDVMTAALLSDHIGYLSCKIDSLEAQLIRAFKDRNAVEDRLRVERETTDYLTESELWVRNELEQTRGELKTAKLDLTRCRKQLREGNSRSQSQVARDAENLPPDDERQPPCSVDLHRQGVERFRAGARIPGIGRDCEVHIRRLLQEVNDPRMETELIAIFQQLGGRIVSLRQRHKPNRSQRMNSATLRRERHRLPPMPRRRRWINADGTDAEDSNSASSASFDCGDVECDGTDCFERNQLLRARRRKAMKNHNKRVKALLIEEFRRFEESDLDAYDDEPLAQRDRSRRSPRQYVGKRRSLTPSPRVGGPRLLKNSPWNSAKSSRSSAKGNAPELPISQGETVVASQRDGDAGAVERHGDSHMPRPLRMTGKRKRKSEVKVGA</sequence>
<evidence type="ECO:0000313" key="4">
    <source>
        <dbReference type="Proteomes" id="UP000016932"/>
    </source>
</evidence>
<feature type="coiled-coil region" evidence="1">
    <location>
        <begin position="84"/>
        <end position="167"/>
    </location>
</feature>
<feature type="region of interest" description="Disordered" evidence="2">
    <location>
        <begin position="928"/>
        <end position="1032"/>
    </location>
</feature>
<dbReference type="AlphaFoldDB" id="N1Q6T4"/>
<feature type="compositionally biased region" description="Basic and acidic residues" evidence="2">
    <location>
        <begin position="454"/>
        <end position="467"/>
    </location>
</feature>
<accession>N1Q6T4</accession>
<dbReference type="EMBL" id="KB446555">
    <property type="protein sequence ID" value="EME88245.1"/>
    <property type="molecule type" value="Genomic_DNA"/>
</dbReference>
<feature type="compositionally biased region" description="Basic and acidic residues" evidence="2">
    <location>
        <begin position="746"/>
        <end position="762"/>
    </location>
</feature>
<dbReference type="OrthoDB" id="10397165at2759"/>
<feature type="compositionally biased region" description="Polar residues" evidence="2">
    <location>
        <begin position="965"/>
        <end position="978"/>
    </location>
</feature>
<feature type="coiled-coil region" evidence="1">
    <location>
        <begin position="217"/>
        <end position="346"/>
    </location>
</feature>
<feature type="coiled-coil region" evidence="1">
    <location>
        <begin position="12"/>
        <end position="46"/>
    </location>
</feature>
<feature type="coiled-coil region" evidence="1">
    <location>
        <begin position="670"/>
        <end position="732"/>
    </location>
</feature>
<feature type="region of interest" description="Disordered" evidence="2">
    <location>
        <begin position="441"/>
        <end position="467"/>
    </location>
</feature>
<proteinExistence type="predicted"/>